<dbReference type="InterPro" id="IPR016187">
    <property type="entry name" value="CTDL_fold"/>
</dbReference>
<dbReference type="Pfam" id="PF00059">
    <property type="entry name" value="Lectin_C"/>
    <property type="match status" value="1"/>
</dbReference>
<feature type="signal peptide" evidence="1">
    <location>
        <begin position="1"/>
        <end position="17"/>
    </location>
</feature>
<dbReference type="AlphaFoldDB" id="A0AAE1AS51"/>
<sequence length="278" mass="31987">MLLFILILCLITLNADALSVDCLKARIKCYDKWAKVKDCNVIEDYNDCLHSGKQLGICPNNTIISEDIYDKSVDCGIIQKRKPPYVFPEFDDSHKYFARATNAFGELMYEYVNMSATYQEASDFCSLAGGSLFTARNAYNFISLDIRLLRRVVHIEEFWLGASDRIKEGNFRFEDGSPVLWNFFRMNEGKNDKSIFGFFRRRKRDCVLMNMLGVGISDYYYPAATYSRDIIDAAISSATHPMLKEVSERNIKLQAILEELRNWASACIRLTTWAVVVR</sequence>
<keyword evidence="4" id="KW-1185">Reference proteome</keyword>
<dbReference type="Gene3D" id="3.10.100.10">
    <property type="entry name" value="Mannose-Binding Protein A, subunit A"/>
    <property type="match status" value="1"/>
</dbReference>
<keyword evidence="1" id="KW-0732">Signal</keyword>
<dbReference type="PROSITE" id="PS50041">
    <property type="entry name" value="C_TYPE_LECTIN_2"/>
    <property type="match status" value="1"/>
</dbReference>
<dbReference type="Proteomes" id="UP001283361">
    <property type="component" value="Unassembled WGS sequence"/>
</dbReference>
<comment type="caution">
    <text evidence="3">The sequence shown here is derived from an EMBL/GenBank/DDBJ whole genome shotgun (WGS) entry which is preliminary data.</text>
</comment>
<dbReference type="SUPFAM" id="SSF56436">
    <property type="entry name" value="C-type lectin-like"/>
    <property type="match status" value="1"/>
</dbReference>
<dbReference type="InterPro" id="IPR001304">
    <property type="entry name" value="C-type_lectin-like"/>
</dbReference>
<organism evidence="3 4">
    <name type="scientific">Elysia crispata</name>
    <name type="common">lettuce slug</name>
    <dbReference type="NCBI Taxonomy" id="231223"/>
    <lineage>
        <taxon>Eukaryota</taxon>
        <taxon>Metazoa</taxon>
        <taxon>Spiralia</taxon>
        <taxon>Lophotrochozoa</taxon>
        <taxon>Mollusca</taxon>
        <taxon>Gastropoda</taxon>
        <taxon>Heterobranchia</taxon>
        <taxon>Euthyneura</taxon>
        <taxon>Panpulmonata</taxon>
        <taxon>Sacoglossa</taxon>
        <taxon>Placobranchoidea</taxon>
        <taxon>Plakobranchidae</taxon>
        <taxon>Elysia</taxon>
    </lineage>
</organism>
<dbReference type="InterPro" id="IPR016186">
    <property type="entry name" value="C-type_lectin-like/link_sf"/>
</dbReference>
<dbReference type="EMBL" id="JAWDGP010001311">
    <property type="protein sequence ID" value="KAK3792923.1"/>
    <property type="molecule type" value="Genomic_DNA"/>
</dbReference>
<feature type="domain" description="C-type lectin" evidence="2">
    <location>
        <begin position="104"/>
        <end position="213"/>
    </location>
</feature>
<protein>
    <recommendedName>
        <fullName evidence="2">C-type lectin domain-containing protein</fullName>
    </recommendedName>
</protein>
<evidence type="ECO:0000313" key="4">
    <source>
        <dbReference type="Proteomes" id="UP001283361"/>
    </source>
</evidence>
<accession>A0AAE1AS51</accession>
<evidence type="ECO:0000256" key="1">
    <source>
        <dbReference type="SAM" id="SignalP"/>
    </source>
</evidence>
<proteinExistence type="predicted"/>
<evidence type="ECO:0000259" key="2">
    <source>
        <dbReference type="PROSITE" id="PS50041"/>
    </source>
</evidence>
<gene>
    <name evidence="3" type="ORF">RRG08_033773</name>
</gene>
<feature type="chain" id="PRO_5042124486" description="C-type lectin domain-containing protein" evidence="1">
    <location>
        <begin position="18"/>
        <end position="278"/>
    </location>
</feature>
<name>A0AAE1AS51_9GAST</name>
<evidence type="ECO:0000313" key="3">
    <source>
        <dbReference type="EMBL" id="KAK3792923.1"/>
    </source>
</evidence>
<dbReference type="CDD" id="cd00037">
    <property type="entry name" value="CLECT"/>
    <property type="match status" value="1"/>
</dbReference>
<reference evidence="3" key="1">
    <citation type="journal article" date="2023" name="G3 (Bethesda)">
        <title>A reference genome for the long-term kleptoplast-retaining sea slug Elysia crispata morphotype clarki.</title>
        <authorList>
            <person name="Eastman K.E."/>
            <person name="Pendleton A.L."/>
            <person name="Shaikh M.A."/>
            <person name="Suttiyut T."/>
            <person name="Ogas R."/>
            <person name="Tomko P."/>
            <person name="Gavelis G."/>
            <person name="Widhalm J.R."/>
            <person name="Wisecaver J.H."/>
        </authorList>
    </citation>
    <scope>NUCLEOTIDE SEQUENCE</scope>
    <source>
        <strain evidence="3">ECLA1</strain>
    </source>
</reference>